<dbReference type="GO" id="GO:0006749">
    <property type="term" value="P:glutathione metabolic process"/>
    <property type="evidence" value="ECO:0007669"/>
    <property type="project" value="TreeGrafter"/>
</dbReference>
<protein>
    <submittedName>
        <fullName evidence="6">Uncharacterized protein</fullName>
    </submittedName>
</protein>
<dbReference type="InterPro" id="IPR004046">
    <property type="entry name" value="GST_C"/>
</dbReference>
<dbReference type="GO" id="GO:0004364">
    <property type="term" value="F:glutathione transferase activity"/>
    <property type="evidence" value="ECO:0007669"/>
    <property type="project" value="TreeGrafter"/>
</dbReference>
<keyword evidence="7" id="KW-1185">Reference proteome</keyword>
<dbReference type="Gene3D" id="1.20.1050.10">
    <property type="match status" value="1"/>
</dbReference>
<dbReference type="CDD" id="cd03045">
    <property type="entry name" value="GST_N_Delta_Epsilon"/>
    <property type="match status" value="1"/>
</dbReference>
<dbReference type="InterPro" id="IPR036249">
    <property type="entry name" value="Thioredoxin-like_sf"/>
</dbReference>
<dbReference type="PROSITE" id="PS50404">
    <property type="entry name" value="GST_NTER"/>
    <property type="match status" value="1"/>
</dbReference>
<dbReference type="SFLD" id="SFLDG01153">
    <property type="entry name" value="Main.4:_Theta-like"/>
    <property type="match status" value="1"/>
</dbReference>
<dbReference type="InterPro" id="IPR040079">
    <property type="entry name" value="Glutathione_S-Trfase"/>
</dbReference>
<dbReference type="AlphaFoldDB" id="A0A1I8PSQ0"/>
<dbReference type="VEuPathDB" id="VectorBase:SCAU010764"/>
<sequence length="209" mass="23780">MDFYYHPLSAPCRAVIMTAKALNIELNKKFLDLLNAGEHLKPEFLQINPQHCVPTLVDGNLKLWESRAIMVYLVEKYGKDDDPLYPKCPKKRALVNQRLYFDMGTLYTAFGAYFYSQIYGKKPADAELLKKVENALEFLNIFLAESKYVAGDTMTLADLSILATAVTMEVASIDLSKFEHVNRWYKELRDTAPAAEENVAGSLGYKKFM</sequence>
<dbReference type="Proteomes" id="UP000095300">
    <property type="component" value="Unassembled WGS sequence"/>
</dbReference>
<dbReference type="Pfam" id="PF02798">
    <property type="entry name" value="GST_N"/>
    <property type="match status" value="1"/>
</dbReference>
<evidence type="ECO:0000259" key="4">
    <source>
        <dbReference type="PROSITE" id="PS50404"/>
    </source>
</evidence>
<evidence type="ECO:0000256" key="1">
    <source>
        <dbReference type="ARBA" id="ARBA00003701"/>
    </source>
</evidence>
<reference evidence="6" key="1">
    <citation type="submission" date="2020-05" db="UniProtKB">
        <authorList>
            <consortium name="EnsemblMetazoa"/>
        </authorList>
    </citation>
    <scope>IDENTIFICATION</scope>
    <source>
        <strain evidence="6">USDA</strain>
    </source>
</reference>
<comment type="subunit">
    <text evidence="2">Homodimer.</text>
</comment>
<gene>
    <name evidence="6" type="primary">106083103</name>
</gene>
<dbReference type="CDD" id="cd03177">
    <property type="entry name" value="GST_C_Delta_Epsilon"/>
    <property type="match status" value="1"/>
</dbReference>
<dbReference type="InterPro" id="IPR004045">
    <property type="entry name" value="Glutathione_S-Trfase_N"/>
</dbReference>
<dbReference type="SFLD" id="SFLDS00019">
    <property type="entry name" value="Glutathione_Transferase_(cytos"/>
    <property type="match status" value="1"/>
</dbReference>
<organism evidence="6 7">
    <name type="scientific">Stomoxys calcitrans</name>
    <name type="common">Stable fly</name>
    <name type="synonym">Conops calcitrans</name>
    <dbReference type="NCBI Taxonomy" id="35570"/>
    <lineage>
        <taxon>Eukaryota</taxon>
        <taxon>Metazoa</taxon>
        <taxon>Ecdysozoa</taxon>
        <taxon>Arthropoda</taxon>
        <taxon>Hexapoda</taxon>
        <taxon>Insecta</taxon>
        <taxon>Pterygota</taxon>
        <taxon>Neoptera</taxon>
        <taxon>Endopterygota</taxon>
        <taxon>Diptera</taxon>
        <taxon>Brachycera</taxon>
        <taxon>Muscomorpha</taxon>
        <taxon>Muscoidea</taxon>
        <taxon>Muscidae</taxon>
        <taxon>Stomoxys</taxon>
    </lineage>
</organism>
<dbReference type="InterPro" id="IPR036282">
    <property type="entry name" value="Glutathione-S-Trfase_C_sf"/>
</dbReference>
<feature type="domain" description="GST C-terminal" evidence="5">
    <location>
        <begin position="88"/>
        <end position="208"/>
    </location>
</feature>
<dbReference type="PANTHER" id="PTHR43969">
    <property type="entry name" value="GLUTATHIONE S TRANSFERASE D10, ISOFORM A-RELATED"/>
    <property type="match status" value="1"/>
</dbReference>
<dbReference type="FunFam" id="1.20.1050.10:FF:000007">
    <property type="entry name" value="Glutathione S-transferase 1-1"/>
    <property type="match status" value="1"/>
</dbReference>
<evidence type="ECO:0000259" key="5">
    <source>
        <dbReference type="PROSITE" id="PS50405"/>
    </source>
</evidence>
<dbReference type="InterPro" id="IPR010987">
    <property type="entry name" value="Glutathione-S-Trfase_C-like"/>
</dbReference>
<dbReference type="EnsemblMetazoa" id="SCAU010764-RA">
    <property type="protein sequence ID" value="SCAU010764-PA"/>
    <property type="gene ID" value="SCAU010764"/>
</dbReference>
<accession>A0A1I8PSQ0</accession>
<proteinExistence type="inferred from homology"/>
<evidence type="ECO:0000256" key="2">
    <source>
        <dbReference type="ARBA" id="ARBA00011738"/>
    </source>
</evidence>
<dbReference type="KEGG" id="scac:106083103"/>
<dbReference type="STRING" id="35570.A0A1I8PSQ0"/>
<dbReference type="SFLD" id="SFLDG00358">
    <property type="entry name" value="Main_(cytGST)"/>
    <property type="match status" value="1"/>
</dbReference>
<dbReference type="Gene3D" id="3.40.30.10">
    <property type="entry name" value="Glutaredoxin"/>
    <property type="match status" value="1"/>
</dbReference>
<evidence type="ECO:0000256" key="3">
    <source>
        <dbReference type="RuleBase" id="RU003494"/>
    </source>
</evidence>
<dbReference type="PROSITE" id="PS50405">
    <property type="entry name" value="GST_CTER"/>
    <property type="match status" value="1"/>
</dbReference>
<feature type="domain" description="GST N-terminal" evidence="4">
    <location>
        <begin position="1"/>
        <end position="81"/>
    </location>
</feature>
<dbReference type="FunFam" id="3.40.30.10:FF:000034">
    <property type="entry name" value="glutathione S-transferase 1"/>
    <property type="match status" value="1"/>
</dbReference>
<dbReference type="PANTHER" id="PTHR43969:SF9">
    <property type="entry name" value="GLUTATHIONE S TRANSFERASE D10, ISOFORM A-RELATED"/>
    <property type="match status" value="1"/>
</dbReference>
<comment type="similarity">
    <text evidence="3">Belongs to the GST superfamily.</text>
</comment>
<dbReference type="SUPFAM" id="SSF52833">
    <property type="entry name" value="Thioredoxin-like"/>
    <property type="match status" value="1"/>
</dbReference>
<dbReference type="OrthoDB" id="2309723at2759"/>
<evidence type="ECO:0000313" key="6">
    <source>
        <dbReference type="EnsemblMetazoa" id="SCAU010764-PA"/>
    </source>
</evidence>
<name>A0A1I8PSQ0_STOCA</name>
<dbReference type="SUPFAM" id="SSF47616">
    <property type="entry name" value="GST C-terminal domain-like"/>
    <property type="match status" value="1"/>
</dbReference>
<evidence type="ECO:0000313" key="7">
    <source>
        <dbReference type="Proteomes" id="UP000095300"/>
    </source>
</evidence>
<comment type="function">
    <text evidence="1">Conjugation of reduced glutathione to a wide number of exogenous and endogenous hydrophobic electrophiles.</text>
</comment>
<dbReference type="Pfam" id="PF00043">
    <property type="entry name" value="GST_C"/>
    <property type="match status" value="1"/>
</dbReference>